<proteinExistence type="predicted"/>
<feature type="region of interest" description="Disordered" evidence="1">
    <location>
        <begin position="1050"/>
        <end position="1072"/>
    </location>
</feature>
<feature type="compositionally biased region" description="Basic residues" evidence="1">
    <location>
        <begin position="792"/>
        <end position="801"/>
    </location>
</feature>
<gene>
    <name evidence="2" type="ORF">T310_4827</name>
</gene>
<dbReference type="Proteomes" id="UP000053958">
    <property type="component" value="Unassembled WGS sequence"/>
</dbReference>
<dbReference type="InterPro" id="IPR011009">
    <property type="entry name" value="Kinase-like_dom_sf"/>
</dbReference>
<dbReference type="RefSeq" id="XP_013327786.1">
    <property type="nucleotide sequence ID" value="XM_013472332.1"/>
</dbReference>
<feature type="region of interest" description="Disordered" evidence="1">
    <location>
        <begin position="791"/>
        <end position="820"/>
    </location>
</feature>
<reference evidence="2 3" key="1">
    <citation type="submission" date="2015-04" db="EMBL/GenBank/DDBJ databases">
        <authorList>
            <person name="Heijne W.H."/>
            <person name="Fedorova N.D."/>
            <person name="Nierman W.C."/>
            <person name="Vollebregt A.W."/>
            <person name="Zhao Z."/>
            <person name="Wu L."/>
            <person name="Kumar M."/>
            <person name="Stam H."/>
            <person name="van den Berg M.A."/>
            <person name="Pel H.J."/>
        </authorList>
    </citation>
    <scope>NUCLEOTIDE SEQUENCE [LARGE SCALE GENOMIC DNA]</scope>
    <source>
        <strain evidence="2 3">CBS 393.64</strain>
    </source>
</reference>
<sequence>MSVLRHGGSYLQRRLTKMYTDTKTSCESVTTASKANDDPELVALHRNYRTQKDRLLAWGLDWSDSNAAQPNDIDESLTEAGFSDVVASVMSSIQKILNEAERLQRVDPPNLPPKGGSGDLPSEDDLSNLPLKTHWTEEDIKRSYSLLEDLTACIDTLYDLSRSRRNMSMSMSSSEQTAAKVKSRSQASSKPSKPTGDSFRSLSVDSKSPSAARELYESPVEWKGKDHSEFTTFKESAQVERSQQEAPSAVKRLFIDRSALQLSGDSHEKSPPPYEQVVPSANSRIIGRIQTSATPFLTGLTKESTIPILVEFTPMILESQNSITVPAAERLEKLHRSLDQLVENSRVSHLGLLRFLGYYIDMPNARYAFVYQMPIDYFPFLSNPSNLLQELRPKTLVSLFHSGDEHQDIPVPSLESRFRLAYNLLLAVLHLRSQNIVHGNINSSNILIFPGLKNSSQDEIGSLTEDLRHPYLTSLAQFSGNEPSPEPLSASMYRHPDDKRQLDDEAAWAYDLYSLGLVLLEIGLWTPISRLWKMKYNNAMFKQRIENVYIKKLASKCGNAYLHVVQLCLDAPNFFLSTEPMADLSLRVPQVYTYPALELAEPDSTFAFSTNFLFTLSKIIWRCCAIDIFSPPPAEDLDDCLPLALGQDLETAVPSSSDFRQVETPEMSVGPNAETLGGVRLLSERTAAGEKKVKKRTLKKLTNVEIPQEHLNQWNFYMLPKLSKLLQKVLRDSSESCSATLMMTGETADTAKTTICVTCSSVKKVRAALKKYFEIDPDWDLIVLRGDVTRSKVPKKRRRKPQTTGPVNSNEPAFSQQPNLNPYYQQKPLCGASIGAFRNEEHLPPVSYGGAILVDGMPFGMTVHHMLEAPSDDEGEVEDEDGDGGDYPPRSSANWAGDMGMSSADFSYTWCGDDIPETHYEFEITDDEDAQSVSQDLGDYWLSDDESSDDEGFDPNDPYDEDAASIGDTAGISPDEEPRLIVTQPAIDDVHEDFFPILEDRDDEHLASHRLGYVHASSGLRRWMRKGMKHEIDWALIQLDEDRMDPRNVILSGASSSRNGSRQRRGERGTNDAPIQLNKVARLEELGGLKVHCCGRTSGLQSGQISKAMTLVKLRGRQTFSTSFCVDGNFGGKPPKSWIIHYFVTDRGRIAVPGDSGAWVFDKSTGRVCGHVLAWSEKSRTAYIAPMQVLLEDIARTLGASKVTLPGCQDDSVTAAAAPPTSVEAYDARRQRHELPIMTEQFPVDIGRLNLGGLDERPGLSRMVGSGRGIRDVSAPYRPELLSSFNEVLSSTFLLMKYRANADALRLDQDINNSGQTTLVLFATVQRAIEQYRIFIDQQEEDPTRPGRVGHPHHDPAGHGQHALTGLSDVERYAVAIHWVGAGANLLTGSDLTQLDTLGQELLYDPEEVLAIADFTATYPMQPKNPFNAANPGAQASSKLQAWIAGPDTTNNQKNAVVVLANYGPDQGLCKGGFGTSLEGVQLVNISLADLGIAEGQPNGAPGWNVRRVLGGGARGGSDHADLGVTSTFMECNLGLGESALYKLTASGGGSSSSRSS</sequence>
<dbReference type="EMBL" id="LASV01000199">
    <property type="protein sequence ID" value="KKA21174.1"/>
    <property type="molecule type" value="Genomic_DNA"/>
</dbReference>
<dbReference type="SUPFAM" id="SSF56112">
    <property type="entry name" value="Protein kinase-like (PK-like)"/>
    <property type="match status" value="1"/>
</dbReference>
<dbReference type="STRING" id="1408163.A0A0F4YSH2"/>
<comment type="caution">
    <text evidence="2">The sequence shown here is derived from an EMBL/GenBank/DDBJ whole genome shotgun (WGS) entry which is preliminary data.</text>
</comment>
<feature type="compositionally biased region" description="Polar residues" evidence="1">
    <location>
        <begin position="802"/>
        <end position="820"/>
    </location>
</feature>
<protein>
    <submittedName>
        <fullName evidence="2">HET-s/LopB domain protein</fullName>
    </submittedName>
</protein>
<evidence type="ECO:0000313" key="2">
    <source>
        <dbReference type="EMBL" id="KKA21174.1"/>
    </source>
</evidence>
<dbReference type="OrthoDB" id="5418235at2759"/>
<accession>A0A0F4YSH2</accession>
<dbReference type="PANTHER" id="PTHR37542:SF2">
    <property type="entry name" value="PROTEIN KINASE DOMAIN-CONTAINING PROTEIN"/>
    <property type="match status" value="1"/>
</dbReference>
<organism evidence="2 3">
    <name type="scientific">Rasamsonia emersonii (strain ATCC 16479 / CBS 393.64 / IMI 116815)</name>
    <dbReference type="NCBI Taxonomy" id="1408163"/>
    <lineage>
        <taxon>Eukaryota</taxon>
        <taxon>Fungi</taxon>
        <taxon>Dikarya</taxon>
        <taxon>Ascomycota</taxon>
        <taxon>Pezizomycotina</taxon>
        <taxon>Eurotiomycetes</taxon>
        <taxon>Eurotiomycetidae</taxon>
        <taxon>Eurotiales</taxon>
        <taxon>Trichocomaceae</taxon>
        <taxon>Rasamsonia</taxon>
    </lineage>
</organism>
<keyword evidence="3" id="KW-1185">Reference proteome</keyword>
<dbReference type="Gene3D" id="1.20.120.1020">
    <property type="entry name" value="Prion-inhibition and propagation, HeLo domain"/>
    <property type="match status" value="1"/>
</dbReference>
<dbReference type="PANTHER" id="PTHR37542">
    <property type="entry name" value="HELO DOMAIN-CONTAINING PROTEIN-RELATED"/>
    <property type="match status" value="1"/>
</dbReference>
<feature type="region of interest" description="Disordered" evidence="1">
    <location>
        <begin position="101"/>
        <end position="129"/>
    </location>
</feature>
<name>A0A0F4YSH2_RASE3</name>
<feature type="region of interest" description="Disordered" evidence="1">
    <location>
        <begin position="167"/>
        <end position="210"/>
    </location>
</feature>
<evidence type="ECO:0000313" key="3">
    <source>
        <dbReference type="Proteomes" id="UP000053958"/>
    </source>
</evidence>
<feature type="compositionally biased region" description="Acidic residues" evidence="1">
    <location>
        <begin position="942"/>
        <end position="963"/>
    </location>
</feature>
<dbReference type="GeneID" id="25317174"/>
<dbReference type="Gene3D" id="1.10.510.10">
    <property type="entry name" value="Transferase(Phosphotransferase) domain 1"/>
    <property type="match status" value="1"/>
</dbReference>
<evidence type="ECO:0000256" key="1">
    <source>
        <dbReference type="SAM" id="MobiDB-lite"/>
    </source>
</evidence>
<dbReference type="InterPro" id="IPR038305">
    <property type="entry name" value="HeLo_sf"/>
</dbReference>
<feature type="compositionally biased region" description="Polar residues" evidence="1">
    <location>
        <begin position="198"/>
        <end position="209"/>
    </location>
</feature>
<feature type="region of interest" description="Disordered" evidence="1">
    <location>
        <begin position="940"/>
        <end position="975"/>
    </location>
</feature>